<evidence type="ECO:0000313" key="1">
    <source>
        <dbReference type="EMBL" id="XRI69108.1"/>
    </source>
</evidence>
<gene>
    <name evidence="1" type="ORF">GL267_015415</name>
</gene>
<protein>
    <submittedName>
        <fullName evidence="1">Hydroxymethylpyrimidine/phosphomethylpyrimidine kinase</fullName>
    </submittedName>
</protein>
<accession>A0ACD5H6B4</accession>
<proteinExistence type="predicted"/>
<dbReference type="EMBL" id="CP127523">
    <property type="protein sequence ID" value="XRI69108.1"/>
    <property type="molecule type" value="Genomic_DNA"/>
</dbReference>
<reference evidence="1" key="1">
    <citation type="submission" date="2023-06" db="EMBL/GenBank/DDBJ databases">
        <title>Complete and circular genome of Acidithiobacillus ferrianus DSM 107098.</title>
        <authorList>
            <person name="Norris P.R."/>
            <person name="Falagan C."/>
            <person name="Moya-Beltran A."/>
            <person name="Castro M."/>
            <person name="Quatrini R."/>
            <person name="Johnson D.B."/>
        </authorList>
    </citation>
    <scope>NUCLEOTIDE SEQUENCE</scope>
    <source>
        <strain evidence="1">MG</strain>
    </source>
</reference>
<keyword evidence="2" id="KW-1185">Reference proteome</keyword>
<evidence type="ECO:0000313" key="2">
    <source>
        <dbReference type="Proteomes" id="UP000470022"/>
    </source>
</evidence>
<keyword evidence="1" id="KW-0418">Kinase</keyword>
<organism evidence="1 2">
    <name type="scientific">Acidithiobacillus ferrianus</name>
    <dbReference type="NCBI Taxonomy" id="2678518"/>
    <lineage>
        <taxon>Bacteria</taxon>
        <taxon>Pseudomonadati</taxon>
        <taxon>Pseudomonadota</taxon>
        <taxon>Acidithiobacillia</taxon>
        <taxon>Acidithiobacillales</taxon>
        <taxon>Acidithiobacillaceae</taxon>
        <taxon>Acidithiobacillus</taxon>
    </lineage>
</organism>
<keyword evidence="1" id="KW-0808">Transferase</keyword>
<sequence>MRMVPLFLLDSASAIAHIENFPMSVPARPPVVLSIAGSDPSAGAGLQADLLTLASLGVHGCTAVTALTVQNSENVHAYTPVDPRDTWAQARAVLEDMAVHAIKIGMLGSAAMVEAVSHLLAAYPRIPVVLDPVLAAGGGASLAGAGLREALVAELLPRVTVLTPNGPEAQSLAGLHDLEAAGCWLNRRGAQWVLISGGHGDGPVLENRLFHDAVLRRTIRQSRLSGRYHGSGCTLASALAAGIAKGLPVEQAVLAALDFTHDCLLHAYPLGKGQYFPDRFFHLRAQRRRGG</sequence>
<name>A0ACD5H6B4_9PROT</name>
<dbReference type="Proteomes" id="UP000470022">
    <property type="component" value="Chromosome"/>
</dbReference>